<dbReference type="VEuPathDB" id="FungiDB:FOZG_05935"/>
<accession>W9KMN0</accession>
<name>W9KMN0_FUSOX</name>
<gene>
    <name evidence="2" type="ORF">FOZG_05935</name>
</gene>
<evidence type="ECO:0000256" key="1">
    <source>
        <dbReference type="SAM" id="MobiDB-lite"/>
    </source>
</evidence>
<feature type="compositionally biased region" description="Basic residues" evidence="1">
    <location>
        <begin position="1"/>
        <end position="13"/>
    </location>
</feature>
<dbReference type="HOGENOM" id="CLU_3392353_0_0_1"/>
<reference evidence="2" key="2">
    <citation type="submission" date="2012-06" db="EMBL/GenBank/DDBJ databases">
        <title>Annotation of the Genome Sequence of Fusarium oxysporum Fo47.</title>
        <authorList>
            <consortium name="The Broad Institute Genomics Platform"/>
            <person name="Ma L.-J."/>
            <person name="Corby-Kistler H."/>
            <person name="Broz K."/>
            <person name="Gale L.R."/>
            <person name="Jonkers W."/>
            <person name="O'Donnell K."/>
            <person name="Ploetz R."/>
            <person name="Steinberg C."/>
            <person name="Schwartz D.C."/>
            <person name="VanEtten H."/>
            <person name="Zhou S."/>
            <person name="Young S.K."/>
            <person name="Zeng Q."/>
            <person name="Gargeya S."/>
            <person name="Fitzgerald M."/>
            <person name="Abouelleil A."/>
            <person name="Alvarado L."/>
            <person name="Chapman S.B."/>
            <person name="Gainer-Dewar J."/>
            <person name="Goldberg J."/>
            <person name="Griggs A."/>
            <person name="Gujja S."/>
            <person name="Hansen M."/>
            <person name="Howarth C."/>
            <person name="Imamovic A."/>
            <person name="Ireland A."/>
            <person name="Larimer J."/>
            <person name="McCowan C."/>
            <person name="Murphy C."/>
            <person name="Pearson M."/>
            <person name="Poon T.W."/>
            <person name="Priest M."/>
            <person name="Roberts A."/>
            <person name="Saif S."/>
            <person name="Shea T."/>
            <person name="Sykes S."/>
            <person name="Wortman J."/>
            <person name="Nusbaum C."/>
            <person name="Birren B."/>
        </authorList>
    </citation>
    <scope>NUCLEOTIDE SEQUENCE</scope>
    <source>
        <strain evidence="2">Fo47</strain>
    </source>
</reference>
<dbReference type="Proteomes" id="UP000030766">
    <property type="component" value="Unassembled WGS sequence"/>
</dbReference>
<sequence>MKKKKKKKKKKAGVVRPARGNIRQGLRGAGWHVGLS</sequence>
<feature type="region of interest" description="Disordered" evidence="1">
    <location>
        <begin position="1"/>
        <end position="36"/>
    </location>
</feature>
<organism evidence="2">
    <name type="scientific">Fusarium oxysporum Fo47</name>
    <dbReference type="NCBI Taxonomy" id="660027"/>
    <lineage>
        <taxon>Eukaryota</taxon>
        <taxon>Fungi</taxon>
        <taxon>Dikarya</taxon>
        <taxon>Ascomycota</taxon>
        <taxon>Pezizomycotina</taxon>
        <taxon>Sordariomycetes</taxon>
        <taxon>Hypocreomycetidae</taxon>
        <taxon>Hypocreales</taxon>
        <taxon>Nectriaceae</taxon>
        <taxon>Fusarium</taxon>
        <taxon>Fusarium oxysporum species complex</taxon>
    </lineage>
</organism>
<proteinExistence type="predicted"/>
<reference evidence="2" key="1">
    <citation type="submission" date="2011-06" db="EMBL/GenBank/DDBJ databases">
        <title>The Genome Sequence of Fusarium oxysporum Fo47.</title>
        <authorList>
            <consortium name="The Broad Institute Genome Sequencing Platform"/>
            <person name="Ma L.-J."/>
            <person name="Gale L.R."/>
            <person name="Schwartz D.C."/>
            <person name="Zhou S."/>
            <person name="Corby-Kistler H."/>
            <person name="Young S.K."/>
            <person name="Zeng Q."/>
            <person name="Gargeya S."/>
            <person name="Fitzgerald M."/>
            <person name="Haas B."/>
            <person name="Abouelleil A."/>
            <person name="Alvarado L."/>
            <person name="Arachchi H.M."/>
            <person name="Berlin A."/>
            <person name="Brown A."/>
            <person name="Chapman S.B."/>
            <person name="Chen Z."/>
            <person name="Dunbar C."/>
            <person name="Freedman E."/>
            <person name="Gearin G."/>
            <person name="Gellesch M."/>
            <person name="Goldberg J."/>
            <person name="Griggs A."/>
            <person name="Gujja S."/>
            <person name="Heiman D."/>
            <person name="Howarth C."/>
            <person name="Larson L."/>
            <person name="Lui A."/>
            <person name="MacDonald P.J.P."/>
            <person name="Mehta T."/>
            <person name="Montmayeur A."/>
            <person name="Murphy C."/>
            <person name="Neiman D."/>
            <person name="Pearson M."/>
            <person name="Priest M."/>
            <person name="Roberts A."/>
            <person name="Saif S."/>
            <person name="Shea T."/>
            <person name="Shenoy N."/>
            <person name="Sisk P."/>
            <person name="Stolte C."/>
            <person name="Sykes S."/>
            <person name="Wortman J."/>
            <person name="Nusbaum C."/>
            <person name="Birren B."/>
        </authorList>
    </citation>
    <scope>NUCLEOTIDE SEQUENCE [LARGE SCALE GENOMIC DNA]</scope>
    <source>
        <strain evidence="2">Fo47</strain>
    </source>
</reference>
<evidence type="ECO:0000313" key="2">
    <source>
        <dbReference type="EMBL" id="EWZ45697.1"/>
    </source>
</evidence>
<protein>
    <submittedName>
        <fullName evidence="2">Uncharacterized protein</fullName>
    </submittedName>
</protein>
<dbReference type="EMBL" id="JH717898">
    <property type="protein sequence ID" value="EWZ45697.1"/>
    <property type="molecule type" value="Genomic_DNA"/>
</dbReference>
<dbReference type="AlphaFoldDB" id="W9KMN0"/>